<evidence type="ECO:0000313" key="1">
    <source>
        <dbReference type="EMBL" id="CDR30208.1"/>
    </source>
</evidence>
<organism evidence="1 2">
    <name type="scientific">Acholeplasma oculi</name>
    <dbReference type="NCBI Taxonomy" id="35623"/>
    <lineage>
        <taxon>Bacteria</taxon>
        <taxon>Bacillati</taxon>
        <taxon>Mycoplasmatota</taxon>
        <taxon>Mollicutes</taxon>
        <taxon>Acholeplasmatales</taxon>
        <taxon>Acholeplasmataceae</taxon>
        <taxon>Acholeplasma</taxon>
    </lineage>
</organism>
<proteinExistence type="predicted"/>
<accession>A0A061A8P7</accession>
<keyword evidence="2" id="KW-1185">Reference proteome</keyword>
<dbReference type="AlphaFoldDB" id="A0A061A8P7"/>
<reference evidence="2" key="1">
    <citation type="submission" date="2014-05" db="EMBL/GenBank/DDBJ databases">
        <authorList>
            <person name="Kube M."/>
        </authorList>
    </citation>
    <scope>NUCLEOTIDE SEQUENCE [LARGE SCALE GENOMIC DNA]</scope>
</reference>
<sequence>MMNEQLLHNLIIQNRDIQQTLLNVLNIDSNYEFVSEDQYPNGLYADFTIKSGNKVRAILELKGSDIGVNDFVRGIGQVLQYQHFANQKLSLKSYEYEDTSAVLMFPSSIIRNRNFNIGVFEYPKGSKVLEFNDINYNIREITKEELSTLANAINNDLVAISQYYVRDTRLFELYLCLKYLQIKKIQGYTSIDRRETEEQFLRRLNTPNNRNWRNVFISLSSINLIDRNNLPTTTGAKYADMPFEEFAYEMYSSYLNPYLNLMLDVLKEFNDLGRWIVATYPQISGIISSKFRGKKVLFLTDSDNRYLSSWLNIMRDDFGCVQFEPRSNNRKIIYDLSELSKTAVTKYISQNSIAYEYIEKFNLLF</sequence>
<name>A0A061A8P7_9MOLU</name>
<dbReference type="PATRIC" id="fig|35623.3.peg.135"/>
<dbReference type="EMBL" id="LK028559">
    <property type="protein sequence ID" value="CDR30208.1"/>
    <property type="molecule type" value="Genomic_DNA"/>
</dbReference>
<evidence type="ECO:0000313" key="2">
    <source>
        <dbReference type="Proteomes" id="UP000032434"/>
    </source>
</evidence>
<protein>
    <submittedName>
        <fullName evidence="1">Uncharacterized protein</fullName>
    </submittedName>
</protein>
<dbReference type="KEGG" id="aoc:Aocu_01350"/>
<dbReference type="HOGENOM" id="CLU_876525_0_0_14"/>
<gene>
    <name evidence="1" type="ORF">Aocu_01350</name>
</gene>
<dbReference type="Proteomes" id="UP000032434">
    <property type="component" value="Chromosome 1"/>
</dbReference>
<dbReference type="InParanoid" id="A0A061A8P7"/>